<evidence type="ECO:0000313" key="15">
    <source>
        <dbReference type="EMBL" id="CAD8706848.1"/>
    </source>
</evidence>
<dbReference type="SMART" id="SM00849">
    <property type="entry name" value="Lactamase_B"/>
    <property type="match status" value="1"/>
</dbReference>
<dbReference type="GO" id="GO:0005739">
    <property type="term" value="C:mitochondrion"/>
    <property type="evidence" value="ECO:0007669"/>
    <property type="project" value="UniProtKB-SubCell"/>
</dbReference>
<dbReference type="PANTHER" id="PTHR43084:SF1">
    <property type="entry name" value="PERSULFIDE DIOXYGENASE ETHE1, MITOCHONDRIAL"/>
    <property type="match status" value="1"/>
</dbReference>
<evidence type="ECO:0000256" key="2">
    <source>
        <dbReference type="ARBA" id="ARBA00004173"/>
    </source>
</evidence>
<gene>
    <name evidence="15" type="ORF">MANT1106_LOCUS9531</name>
</gene>
<evidence type="ECO:0000256" key="8">
    <source>
        <dbReference type="ARBA" id="ARBA00023002"/>
    </source>
</evidence>
<keyword evidence="7" id="KW-0007">Acetylation</keyword>
<reference evidence="15" key="1">
    <citation type="submission" date="2021-01" db="EMBL/GenBank/DDBJ databases">
        <authorList>
            <person name="Corre E."/>
            <person name="Pelletier E."/>
            <person name="Niang G."/>
            <person name="Scheremetjew M."/>
            <person name="Finn R."/>
            <person name="Kale V."/>
            <person name="Holt S."/>
            <person name="Cochrane G."/>
            <person name="Meng A."/>
            <person name="Brown T."/>
            <person name="Cohen L."/>
        </authorList>
    </citation>
    <scope>NUCLEOTIDE SEQUENCE</scope>
    <source>
        <strain evidence="15">SL-175</strain>
    </source>
</reference>
<dbReference type="Pfam" id="PF00753">
    <property type="entry name" value="Lactamase_B"/>
    <property type="match status" value="1"/>
</dbReference>
<dbReference type="AlphaFoldDB" id="A0A7S0SIR2"/>
<accession>A0A7S0SIR2</accession>
<dbReference type="FunFam" id="3.60.15.10:FF:000013">
    <property type="entry name" value="Persulfide dioxygenase ETHE1, mitochondrial"/>
    <property type="match status" value="1"/>
</dbReference>
<comment type="subcellular location">
    <subcellularLocation>
        <location evidence="2">Mitochondrion</location>
    </subcellularLocation>
</comment>
<organism evidence="15">
    <name type="scientific">Mantoniella antarctica</name>
    <dbReference type="NCBI Taxonomy" id="81844"/>
    <lineage>
        <taxon>Eukaryota</taxon>
        <taxon>Viridiplantae</taxon>
        <taxon>Chlorophyta</taxon>
        <taxon>Mamiellophyceae</taxon>
        <taxon>Mamiellales</taxon>
        <taxon>Mamiellaceae</taxon>
        <taxon>Mantoniella</taxon>
    </lineage>
</organism>
<proteinExistence type="inferred from homology"/>
<comment type="cofactor">
    <cofactor evidence="1">
        <name>Fe(2+)</name>
        <dbReference type="ChEBI" id="CHEBI:29033"/>
    </cofactor>
</comment>
<dbReference type="InterPro" id="IPR001279">
    <property type="entry name" value="Metallo-B-lactamas"/>
</dbReference>
<evidence type="ECO:0000256" key="10">
    <source>
        <dbReference type="ARBA" id="ARBA00023128"/>
    </source>
</evidence>
<evidence type="ECO:0000256" key="1">
    <source>
        <dbReference type="ARBA" id="ARBA00001954"/>
    </source>
</evidence>
<dbReference type="PANTHER" id="PTHR43084">
    <property type="entry name" value="PERSULFIDE DIOXYGENASE ETHE1"/>
    <property type="match status" value="1"/>
</dbReference>
<dbReference type="InterPro" id="IPR044528">
    <property type="entry name" value="POD-like_MBL-fold"/>
</dbReference>
<keyword evidence="8" id="KW-0560">Oxidoreductase</keyword>
<keyword evidence="10" id="KW-0496">Mitochondrion</keyword>
<evidence type="ECO:0000256" key="11">
    <source>
        <dbReference type="ARBA" id="ARBA00050990"/>
    </source>
</evidence>
<protein>
    <recommendedName>
        <fullName evidence="12">persulfide dioxygenase</fullName>
        <ecNumber evidence="12">1.13.11.18</ecNumber>
    </recommendedName>
    <alternativeName>
        <fullName evidence="13">Sulfur dioxygenase ETHE1</fullName>
    </alternativeName>
</protein>
<keyword evidence="6" id="KW-0223">Dioxygenase</keyword>
<evidence type="ECO:0000256" key="13">
    <source>
        <dbReference type="ARBA" id="ARBA00077964"/>
    </source>
</evidence>
<evidence type="ECO:0000256" key="6">
    <source>
        <dbReference type="ARBA" id="ARBA00022964"/>
    </source>
</evidence>
<dbReference type="GO" id="GO:0046872">
    <property type="term" value="F:metal ion binding"/>
    <property type="evidence" value="ECO:0007669"/>
    <property type="project" value="UniProtKB-KW"/>
</dbReference>
<keyword evidence="9" id="KW-0408">Iron</keyword>
<dbReference type="GO" id="GO:0070813">
    <property type="term" value="P:hydrogen sulfide metabolic process"/>
    <property type="evidence" value="ECO:0007669"/>
    <property type="project" value="TreeGrafter"/>
</dbReference>
<keyword evidence="4" id="KW-0479">Metal-binding</keyword>
<dbReference type="GO" id="GO:0050313">
    <property type="term" value="F:sulfur dioxygenase activity"/>
    <property type="evidence" value="ECO:0007669"/>
    <property type="project" value="UniProtKB-EC"/>
</dbReference>
<dbReference type="SUPFAM" id="SSF56281">
    <property type="entry name" value="Metallo-hydrolase/oxidoreductase"/>
    <property type="match status" value="1"/>
</dbReference>
<sequence length="380" mass="40098">MSYPKGATAYEEDGVVLAGDLSPEQVQACLAAGVRSWLYINAATHASCPREAVEAASVPFDVVPLLTAAALADPATVDALLAHVDAVPSPLMIQCSTATRAGLPYILHKARALKLGAASAIEAAAAMDPPLKFVSRPDLCAAVTAALRPRSPLIFRQLFDTAGSSTYTYLIADGPGGDAVLIDPVLEQVDRDLALIRELGVHLKFCVNTHCHADHVTGSGLIKAALPEVRSVIAASSGAAADVTVAHGDRIDFGNLFLEVRATPGHTAGCLSFVCGNMVFTGDALLVRGCGRTDFQGGSADALYNAVHSQIFSLPDDTVVYPAHDYKGHHSSTVAEEKRLNPRLTKPKAEFITLMENLYLPYPKKIDHALPLNLVCGVQD</sequence>
<dbReference type="Gene3D" id="3.90.190.10">
    <property type="entry name" value="Protein tyrosine phosphatase superfamily"/>
    <property type="match status" value="1"/>
</dbReference>
<dbReference type="GO" id="GO:0006749">
    <property type="term" value="P:glutathione metabolic process"/>
    <property type="evidence" value="ECO:0007669"/>
    <property type="project" value="InterPro"/>
</dbReference>
<comment type="catalytic activity">
    <reaction evidence="11">
        <text>S-sulfanylglutathione + O2 + H2O = sulfite + glutathione + 2 H(+)</text>
        <dbReference type="Rhea" id="RHEA:12981"/>
        <dbReference type="ChEBI" id="CHEBI:15377"/>
        <dbReference type="ChEBI" id="CHEBI:15378"/>
        <dbReference type="ChEBI" id="CHEBI:15379"/>
        <dbReference type="ChEBI" id="CHEBI:17359"/>
        <dbReference type="ChEBI" id="CHEBI:57925"/>
        <dbReference type="ChEBI" id="CHEBI:58905"/>
        <dbReference type="EC" id="1.13.11.18"/>
    </reaction>
</comment>
<dbReference type="CDD" id="cd07724">
    <property type="entry name" value="POD-like_MBL-fold"/>
    <property type="match status" value="1"/>
</dbReference>
<feature type="domain" description="Metallo-beta-lactamase" evidence="14">
    <location>
        <begin position="165"/>
        <end position="324"/>
    </location>
</feature>
<evidence type="ECO:0000259" key="14">
    <source>
        <dbReference type="SMART" id="SM00849"/>
    </source>
</evidence>
<dbReference type="EC" id="1.13.11.18" evidence="12"/>
<evidence type="ECO:0000256" key="12">
    <source>
        <dbReference type="ARBA" id="ARBA00066686"/>
    </source>
</evidence>
<name>A0A7S0SIR2_9CHLO</name>
<evidence type="ECO:0000256" key="9">
    <source>
        <dbReference type="ARBA" id="ARBA00023004"/>
    </source>
</evidence>
<dbReference type="EMBL" id="HBFC01016141">
    <property type="protein sequence ID" value="CAD8706848.1"/>
    <property type="molecule type" value="Transcribed_RNA"/>
</dbReference>
<keyword evidence="5" id="KW-0809">Transit peptide</keyword>
<evidence type="ECO:0000256" key="4">
    <source>
        <dbReference type="ARBA" id="ARBA00022723"/>
    </source>
</evidence>
<dbReference type="InterPro" id="IPR036866">
    <property type="entry name" value="RibonucZ/Hydroxyglut_hydro"/>
</dbReference>
<evidence type="ECO:0000256" key="7">
    <source>
        <dbReference type="ARBA" id="ARBA00022990"/>
    </source>
</evidence>
<comment type="similarity">
    <text evidence="3">Belongs to the metallo-beta-lactamase superfamily. Glyoxalase II family.</text>
</comment>
<dbReference type="InterPro" id="IPR051682">
    <property type="entry name" value="Mito_Persulfide_Diox"/>
</dbReference>
<evidence type="ECO:0000256" key="5">
    <source>
        <dbReference type="ARBA" id="ARBA00022946"/>
    </source>
</evidence>
<dbReference type="InterPro" id="IPR029021">
    <property type="entry name" value="Prot-tyrosine_phosphatase-like"/>
</dbReference>
<evidence type="ECO:0000256" key="3">
    <source>
        <dbReference type="ARBA" id="ARBA00006759"/>
    </source>
</evidence>
<dbReference type="Gene3D" id="3.60.15.10">
    <property type="entry name" value="Ribonuclease Z/Hydroxyacylglutathione hydrolase-like"/>
    <property type="match status" value="1"/>
</dbReference>